<evidence type="ECO:0000313" key="3">
    <source>
        <dbReference type="EMBL" id="RXI30527.1"/>
    </source>
</evidence>
<evidence type="ECO:0000313" key="5">
    <source>
        <dbReference type="Proteomes" id="UP000290588"/>
    </source>
</evidence>
<dbReference type="RefSeq" id="WP_118917082.1">
    <property type="nucleotide sequence ID" value="NZ_CP032097.1"/>
</dbReference>
<accession>A0A347U7P6</accession>
<sequence>MSSELSANEVIKIVQELKALERRFGGEKGLINHLLQISENLNHQHQDIYNSQKELEDLFQKLQDSKNLKLEIETLKLDFVGKKEFDDLTQLVKYINGFKTFITQKSNEINNAYIKLNRLWLEENEILQRIEKLEKNLISKVLLGGVGIGTLLTLTTVGIFKYFIQ</sequence>
<gene>
    <name evidence="2" type="ORF">AELL_1206</name>
    <name evidence="3" type="ORF">CP962_07100</name>
</gene>
<dbReference type="Proteomes" id="UP000262582">
    <property type="component" value="Chromosome"/>
</dbReference>
<reference evidence="3 5" key="1">
    <citation type="submission" date="2017-09" db="EMBL/GenBank/DDBJ databases">
        <title>Genomics of the genus Arcobacter.</title>
        <authorList>
            <person name="Perez-Cataluna A."/>
            <person name="Figueras M.J."/>
            <person name="Salas-Masso N."/>
        </authorList>
    </citation>
    <scope>NUCLEOTIDE SEQUENCE [LARGE SCALE GENOMIC DNA]</scope>
    <source>
        <strain evidence="3 5">CECT 7837</strain>
    </source>
</reference>
<keyword evidence="1" id="KW-0812">Transmembrane</keyword>
<dbReference type="KEGG" id="aell:AELL_1206"/>
<proteinExistence type="predicted"/>
<keyword evidence="1" id="KW-0472">Membrane</keyword>
<keyword evidence="1" id="KW-1133">Transmembrane helix</keyword>
<evidence type="ECO:0000256" key="1">
    <source>
        <dbReference type="SAM" id="Phobius"/>
    </source>
</evidence>
<keyword evidence="4" id="KW-1185">Reference proteome</keyword>
<dbReference type="OrthoDB" id="9991941at2"/>
<protein>
    <submittedName>
        <fullName evidence="3">Uncharacterized protein</fullName>
    </submittedName>
</protein>
<dbReference type="Proteomes" id="UP000290588">
    <property type="component" value="Unassembled WGS sequence"/>
</dbReference>
<dbReference type="AlphaFoldDB" id="A0A347U7P6"/>
<evidence type="ECO:0000313" key="4">
    <source>
        <dbReference type="Proteomes" id="UP000262582"/>
    </source>
</evidence>
<dbReference type="EMBL" id="CP032097">
    <property type="protein sequence ID" value="AXX94874.1"/>
    <property type="molecule type" value="Genomic_DNA"/>
</dbReference>
<name>A0A347U7P6_9BACT</name>
<dbReference type="EMBL" id="NXIG01000006">
    <property type="protein sequence ID" value="RXI30527.1"/>
    <property type="molecule type" value="Genomic_DNA"/>
</dbReference>
<feature type="transmembrane region" description="Helical" evidence="1">
    <location>
        <begin position="141"/>
        <end position="164"/>
    </location>
</feature>
<organism evidence="3 5">
    <name type="scientific">Arcobacter ellisii</name>
    <dbReference type="NCBI Taxonomy" id="913109"/>
    <lineage>
        <taxon>Bacteria</taxon>
        <taxon>Pseudomonadati</taxon>
        <taxon>Campylobacterota</taxon>
        <taxon>Epsilonproteobacteria</taxon>
        <taxon>Campylobacterales</taxon>
        <taxon>Arcobacteraceae</taxon>
        <taxon>Arcobacter</taxon>
    </lineage>
</organism>
<evidence type="ECO:0000313" key="2">
    <source>
        <dbReference type="EMBL" id="AXX94874.1"/>
    </source>
</evidence>
<reference evidence="2 4" key="2">
    <citation type="submission" date="2018-08" db="EMBL/GenBank/DDBJ databases">
        <title>Complete genome of the Arcobacter ellisii type strain LMG 26155.</title>
        <authorList>
            <person name="Miller W.G."/>
            <person name="Yee E."/>
            <person name="Bono J.L."/>
        </authorList>
    </citation>
    <scope>NUCLEOTIDE SEQUENCE [LARGE SCALE GENOMIC DNA]</scope>
    <source>
        <strain evidence="2 4">LMG 26155</strain>
    </source>
</reference>